<dbReference type="PRINTS" id="PR00700">
    <property type="entry name" value="PRTYPHPHTASE"/>
</dbReference>
<feature type="domain" description="Tyrosine specific protein phosphatases" evidence="6">
    <location>
        <begin position="134"/>
        <end position="211"/>
    </location>
</feature>
<dbReference type="Gene3D" id="3.90.190.10">
    <property type="entry name" value="Protein tyrosine phosphatase superfamily"/>
    <property type="match status" value="1"/>
</dbReference>
<dbReference type="InterPro" id="IPR000242">
    <property type="entry name" value="PTP_cat"/>
</dbReference>
<keyword evidence="7" id="KW-1185">Reference proteome</keyword>
<comment type="similarity">
    <text evidence="4">Belongs to the protein-tyrosine phosphatase family. Non-receptor class 4 subfamily.</text>
</comment>
<evidence type="ECO:0000259" key="5">
    <source>
        <dbReference type="PROSITE" id="PS50055"/>
    </source>
</evidence>
<keyword evidence="3" id="KW-0904">Protein phosphatase</keyword>
<dbReference type="InterPro" id="IPR029021">
    <property type="entry name" value="Prot-tyrosine_phosphatase-like"/>
</dbReference>
<feature type="non-terminal residue" evidence="8">
    <location>
        <position position="1"/>
    </location>
</feature>
<dbReference type="InterPro" id="IPR016130">
    <property type="entry name" value="Tyr_Pase_AS"/>
</dbReference>
<evidence type="ECO:0000256" key="3">
    <source>
        <dbReference type="ARBA" id="ARBA00022912"/>
    </source>
</evidence>
<gene>
    <name evidence="8" type="primary">LOC102804806</name>
</gene>
<dbReference type="PANTHER" id="PTHR45983:SF2">
    <property type="entry name" value="PROTEIN-TYROSINE-PHOSPHATASE"/>
    <property type="match status" value="1"/>
</dbReference>
<dbReference type="PROSITE" id="PS50056">
    <property type="entry name" value="TYR_PHOSPHATASE_2"/>
    <property type="match status" value="1"/>
</dbReference>
<sequence>DETRVKLDNQGPDYINANFVTGVDDAAKVYIASQAPLPNTVVDFWRMMWHYKVEIIVMACKTVENGKAKCEKYWPELDDEKVFGLFTITLASEKRLSQNVVVREICARKGDEQRKFTQFHYQAWPDHGIPSSSLPIINMIKAFRKLQPHDNIPIVIHCSAGCGRTGAIIVLDLVMKLLEMEKIEETFDLFNLIDNMRRQRPAIVQTRDQYEFVHLAVSELMIEEIKSKHQNLTGHTYENIQCENP</sequence>
<evidence type="ECO:0000313" key="7">
    <source>
        <dbReference type="Proteomes" id="UP000694865"/>
    </source>
</evidence>
<feature type="non-terminal residue" evidence="8">
    <location>
        <position position="245"/>
    </location>
</feature>
<dbReference type="PROSITE" id="PS00383">
    <property type="entry name" value="TYR_PHOSPHATASE_1"/>
    <property type="match status" value="1"/>
</dbReference>
<dbReference type="EC" id="3.1.3.48" evidence="1"/>
<dbReference type="InterPro" id="IPR047170">
    <property type="entry name" value="PTN12/18/22"/>
</dbReference>
<evidence type="ECO:0000259" key="6">
    <source>
        <dbReference type="PROSITE" id="PS50056"/>
    </source>
</evidence>
<feature type="domain" description="Tyrosine-protein phosphatase" evidence="5">
    <location>
        <begin position="1"/>
        <end position="220"/>
    </location>
</feature>
<dbReference type="SMART" id="SM00194">
    <property type="entry name" value="PTPc"/>
    <property type="match status" value="1"/>
</dbReference>
<dbReference type="SUPFAM" id="SSF52799">
    <property type="entry name" value="(Phosphotyrosine protein) phosphatases II"/>
    <property type="match status" value="1"/>
</dbReference>
<evidence type="ECO:0000256" key="4">
    <source>
        <dbReference type="ARBA" id="ARBA00034734"/>
    </source>
</evidence>
<dbReference type="InterPro" id="IPR000387">
    <property type="entry name" value="Tyr_Pase_dom"/>
</dbReference>
<dbReference type="Proteomes" id="UP000694865">
    <property type="component" value="Unplaced"/>
</dbReference>
<evidence type="ECO:0000256" key="1">
    <source>
        <dbReference type="ARBA" id="ARBA00013064"/>
    </source>
</evidence>
<keyword evidence="2" id="KW-0378">Hydrolase</keyword>
<dbReference type="PANTHER" id="PTHR45983">
    <property type="entry name" value="TYROSINE PHOSPHATSE N18, PUTATIVE-RELATED"/>
    <property type="match status" value="1"/>
</dbReference>
<dbReference type="GeneID" id="102804806"/>
<reference evidence="8" key="1">
    <citation type="submission" date="2025-08" db="UniProtKB">
        <authorList>
            <consortium name="RefSeq"/>
        </authorList>
    </citation>
    <scope>IDENTIFICATION</scope>
    <source>
        <tissue evidence="8">Testes</tissue>
    </source>
</reference>
<dbReference type="PROSITE" id="PS50055">
    <property type="entry name" value="TYR_PHOSPHATASE_PTP"/>
    <property type="match status" value="1"/>
</dbReference>
<evidence type="ECO:0000256" key="2">
    <source>
        <dbReference type="ARBA" id="ARBA00022801"/>
    </source>
</evidence>
<proteinExistence type="inferred from homology"/>
<name>A0ABM0MWB7_SACKO</name>
<evidence type="ECO:0000313" key="8">
    <source>
        <dbReference type="RefSeq" id="XP_006824308.1"/>
    </source>
</evidence>
<dbReference type="RefSeq" id="XP_006824308.1">
    <property type="nucleotide sequence ID" value="XM_006824245.1"/>
</dbReference>
<accession>A0ABM0MWB7</accession>
<protein>
    <recommendedName>
        <fullName evidence="1">protein-tyrosine-phosphatase</fullName>
        <ecNumber evidence="1">3.1.3.48</ecNumber>
    </recommendedName>
</protein>
<dbReference type="SMART" id="SM00404">
    <property type="entry name" value="PTPc_motif"/>
    <property type="match status" value="1"/>
</dbReference>
<dbReference type="Pfam" id="PF00102">
    <property type="entry name" value="Y_phosphatase"/>
    <property type="match status" value="1"/>
</dbReference>
<dbReference type="InterPro" id="IPR003595">
    <property type="entry name" value="Tyr_Pase_cat"/>
</dbReference>
<organism evidence="7 8">
    <name type="scientific">Saccoglossus kowalevskii</name>
    <name type="common">Acorn worm</name>
    <dbReference type="NCBI Taxonomy" id="10224"/>
    <lineage>
        <taxon>Eukaryota</taxon>
        <taxon>Metazoa</taxon>
        <taxon>Hemichordata</taxon>
        <taxon>Enteropneusta</taxon>
        <taxon>Harrimaniidae</taxon>
        <taxon>Saccoglossus</taxon>
    </lineage>
</organism>